<keyword evidence="3" id="KW-0808">Transferase</keyword>
<evidence type="ECO:0000256" key="5">
    <source>
        <dbReference type="ARBA" id="ARBA00022777"/>
    </source>
</evidence>
<reference evidence="15" key="1">
    <citation type="submission" date="2023-10" db="EMBL/GenBank/DDBJ databases">
        <authorList>
            <person name="Chen Y."/>
            <person name="Shah S."/>
            <person name="Dougan E. K."/>
            <person name="Thang M."/>
            <person name="Chan C."/>
        </authorList>
    </citation>
    <scope>NUCLEOTIDE SEQUENCE [LARGE SCALE GENOMIC DNA]</scope>
</reference>
<gene>
    <name evidence="15" type="ORF">PCOR1329_LOCUS26109</name>
</gene>
<dbReference type="PANTHER" id="PTHR44899">
    <property type="entry name" value="CAMK FAMILY PROTEIN KINASE"/>
    <property type="match status" value="1"/>
</dbReference>
<evidence type="ECO:0000313" key="15">
    <source>
        <dbReference type="EMBL" id="CAK0826172.1"/>
    </source>
</evidence>
<organism evidence="15 16">
    <name type="scientific">Prorocentrum cordatum</name>
    <dbReference type="NCBI Taxonomy" id="2364126"/>
    <lineage>
        <taxon>Eukaryota</taxon>
        <taxon>Sar</taxon>
        <taxon>Alveolata</taxon>
        <taxon>Dinophyceae</taxon>
        <taxon>Prorocentrales</taxon>
        <taxon>Prorocentraceae</taxon>
        <taxon>Prorocentrum</taxon>
    </lineage>
</organism>
<dbReference type="Gene3D" id="1.10.510.10">
    <property type="entry name" value="Transferase(Phosphotransferase) domain 1"/>
    <property type="match status" value="1"/>
</dbReference>
<evidence type="ECO:0000256" key="1">
    <source>
        <dbReference type="ARBA" id="ARBA00012513"/>
    </source>
</evidence>
<evidence type="ECO:0000256" key="4">
    <source>
        <dbReference type="ARBA" id="ARBA00022741"/>
    </source>
</evidence>
<comment type="caution">
    <text evidence="15">The sequence shown here is derived from an EMBL/GenBank/DDBJ whole genome shotgun (WGS) entry which is preliminary data.</text>
</comment>
<evidence type="ECO:0000256" key="3">
    <source>
        <dbReference type="ARBA" id="ARBA00022679"/>
    </source>
</evidence>
<evidence type="ECO:0000256" key="12">
    <source>
        <dbReference type="SAM" id="MobiDB-lite"/>
    </source>
</evidence>
<feature type="domain" description="EF-hand" evidence="14">
    <location>
        <begin position="413"/>
        <end position="448"/>
    </location>
</feature>
<dbReference type="EMBL" id="CAUYUJ010009224">
    <property type="protein sequence ID" value="CAK0826172.1"/>
    <property type="molecule type" value="Genomic_DNA"/>
</dbReference>
<comment type="catalytic activity">
    <reaction evidence="9">
        <text>L-seryl-[protein] + ATP = O-phospho-L-seryl-[protein] + ADP + H(+)</text>
        <dbReference type="Rhea" id="RHEA:17989"/>
        <dbReference type="Rhea" id="RHEA-COMP:9863"/>
        <dbReference type="Rhea" id="RHEA-COMP:11604"/>
        <dbReference type="ChEBI" id="CHEBI:15378"/>
        <dbReference type="ChEBI" id="CHEBI:29999"/>
        <dbReference type="ChEBI" id="CHEBI:30616"/>
        <dbReference type="ChEBI" id="CHEBI:83421"/>
        <dbReference type="ChEBI" id="CHEBI:456216"/>
        <dbReference type="EC" id="2.7.11.1"/>
    </reaction>
</comment>
<evidence type="ECO:0000256" key="10">
    <source>
        <dbReference type="PROSITE-ProRule" id="PRU10141"/>
    </source>
</evidence>
<sequence length="495" mass="53970">MAESAVRARVEDASGWIVQRQLGRGQYGTAYLVEMGSRRPPAGGDRPKKLVEASLGDQAVAKVVGLEFLPEKEHSLAFQEVELMRNLKHPCIVMLTDHFLTEASLELVIVMDWCDGGDLRNEVKRRGKTTPADHIPEDQIMMWFIQLALALNYIHQRHILHRDLKSSNIFLITGQSQGYRVKIGDFGISRVLEGTVDVAATVVGTPFYMSPEVCKAEPYGYKSDIWALGCVLYEMCMLKHAFESQSLLGLVYKIVSETHPDIPVQYSDDLRKLLDRVLEKSQYDRPSGKEVMADPYVRRFVAGATADFSGILAEAAPPLGAPTEAWAPAEAASPKPPDGARAAAVADEGPAPVMDIPPGSPAAHAGLGGPQERPVRREWSDPPFVAAAPPSLTTEEGLRAKVLIGRMRRALTMRPQNWLQVFASFDQKGDGQLPSAEFERAVTSLALGLSDEEIQEVRASLQSGKSSCVPVDSFGAALHRVPPEARGPRSGANAC</sequence>
<dbReference type="Pfam" id="PF00069">
    <property type="entry name" value="Pkinase"/>
    <property type="match status" value="1"/>
</dbReference>
<dbReference type="InterPro" id="IPR051131">
    <property type="entry name" value="NEK_Ser/Thr_kinase_NIMA"/>
</dbReference>
<feature type="domain" description="Protein kinase" evidence="13">
    <location>
        <begin position="16"/>
        <end position="297"/>
    </location>
</feature>
<dbReference type="InterPro" id="IPR008271">
    <property type="entry name" value="Ser/Thr_kinase_AS"/>
</dbReference>
<evidence type="ECO:0000259" key="14">
    <source>
        <dbReference type="PROSITE" id="PS50222"/>
    </source>
</evidence>
<keyword evidence="2 11" id="KW-0723">Serine/threonine-protein kinase</keyword>
<dbReference type="InterPro" id="IPR011992">
    <property type="entry name" value="EF-hand-dom_pair"/>
</dbReference>
<keyword evidence="5" id="KW-0418">Kinase</keyword>
<keyword evidence="4 10" id="KW-0547">Nucleotide-binding</keyword>
<accession>A0ABN9S333</accession>
<dbReference type="InterPro" id="IPR011009">
    <property type="entry name" value="Kinase-like_dom_sf"/>
</dbReference>
<dbReference type="InterPro" id="IPR000719">
    <property type="entry name" value="Prot_kinase_dom"/>
</dbReference>
<dbReference type="CDD" id="cd08215">
    <property type="entry name" value="STKc_Nek"/>
    <property type="match status" value="1"/>
</dbReference>
<evidence type="ECO:0000256" key="9">
    <source>
        <dbReference type="ARBA" id="ARBA00048679"/>
    </source>
</evidence>
<keyword evidence="16" id="KW-1185">Reference proteome</keyword>
<dbReference type="Gene3D" id="1.10.238.10">
    <property type="entry name" value="EF-hand"/>
    <property type="match status" value="1"/>
</dbReference>
<dbReference type="Proteomes" id="UP001189429">
    <property type="component" value="Unassembled WGS sequence"/>
</dbReference>
<dbReference type="SMART" id="SM00220">
    <property type="entry name" value="S_TKc"/>
    <property type="match status" value="1"/>
</dbReference>
<dbReference type="InterPro" id="IPR002048">
    <property type="entry name" value="EF_hand_dom"/>
</dbReference>
<evidence type="ECO:0000256" key="6">
    <source>
        <dbReference type="ARBA" id="ARBA00022840"/>
    </source>
</evidence>
<comment type="similarity">
    <text evidence="7">Belongs to the protein kinase superfamily. Ser/Thr protein kinase family. CDPK subfamily.</text>
</comment>
<comment type="catalytic activity">
    <reaction evidence="8">
        <text>L-threonyl-[protein] + ATP = O-phospho-L-threonyl-[protein] + ADP + H(+)</text>
        <dbReference type="Rhea" id="RHEA:46608"/>
        <dbReference type="Rhea" id="RHEA-COMP:11060"/>
        <dbReference type="Rhea" id="RHEA-COMP:11605"/>
        <dbReference type="ChEBI" id="CHEBI:15378"/>
        <dbReference type="ChEBI" id="CHEBI:30013"/>
        <dbReference type="ChEBI" id="CHEBI:30616"/>
        <dbReference type="ChEBI" id="CHEBI:61977"/>
        <dbReference type="ChEBI" id="CHEBI:456216"/>
        <dbReference type="EC" id="2.7.11.1"/>
    </reaction>
</comment>
<evidence type="ECO:0000256" key="8">
    <source>
        <dbReference type="ARBA" id="ARBA00047899"/>
    </source>
</evidence>
<feature type="binding site" evidence="10">
    <location>
        <position position="49"/>
    </location>
    <ligand>
        <name>ATP</name>
        <dbReference type="ChEBI" id="CHEBI:30616"/>
    </ligand>
</feature>
<feature type="region of interest" description="Disordered" evidence="12">
    <location>
        <begin position="327"/>
        <end position="375"/>
    </location>
</feature>
<dbReference type="PROSITE" id="PS50011">
    <property type="entry name" value="PROTEIN_KINASE_DOM"/>
    <property type="match status" value="1"/>
</dbReference>
<evidence type="ECO:0000256" key="7">
    <source>
        <dbReference type="ARBA" id="ARBA00024334"/>
    </source>
</evidence>
<evidence type="ECO:0000259" key="13">
    <source>
        <dbReference type="PROSITE" id="PS50011"/>
    </source>
</evidence>
<keyword evidence="6 10" id="KW-0067">ATP-binding</keyword>
<dbReference type="InterPro" id="IPR017441">
    <property type="entry name" value="Protein_kinase_ATP_BS"/>
</dbReference>
<dbReference type="PROSITE" id="PS00108">
    <property type="entry name" value="PROTEIN_KINASE_ST"/>
    <property type="match status" value="1"/>
</dbReference>
<evidence type="ECO:0000256" key="2">
    <source>
        <dbReference type="ARBA" id="ARBA00022527"/>
    </source>
</evidence>
<dbReference type="SUPFAM" id="SSF56112">
    <property type="entry name" value="Protein kinase-like (PK-like)"/>
    <property type="match status" value="1"/>
</dbReference>
<evidence type="ECO:0000256" key="11">
    <source>
        <dbReference type="RuleBase" id="RU000304"/>
    </source>
</evidence>
<dbReference type="EC" id="2.7.11.1" evidence="1"/>
<dbReference type="PANTHER" id="PTHR44899:SF3">
    <property type="entry name" value="SERINE_THREONINE-PROTEIN KINASE NEK1"/>
    <property type="match status" value="1"/>
</dbReference>
<proteinExistence type="inferred from homology"/>
<dbReference type="PROSITE" id="PS50222">
    <property type="entry name" value="EF_HAND_2"/>
    <property type="match status" value="1"/>
</dbReference>
<dbReference type="PROSITE" id="PS00107">
    <property type="entry name" value="PROTEIN_KINASE_ATP"/>
    <property type="match status" value="1"/>
</dbReference>
<name>A0ABN9S333_9DINO</name>
<dbReference type="SUPFAM" id="SSF47473">
    <property type="entry name" value="EF-hand"/>
    <property type="match status" value="1"/>
</dbReference>
<evidence type="ECO:0000313" key="16">
    <source>
        <dbReference type="Proteomes" id="UP001189429"/>
    </source>
</evidence>
<protein>
    <recommendedName>
        <fullName evidence="1">non-specific serine/threonine protein kinase</fullName>
        <ecNumber evidence="1">2.7.11.1</ecNumber>
    </recommendedName>
</protein>